<gene>
    <name evidence="1" type="ORF">JTJ32_14810</name>
</gene>
<name>A0ABS4C7G2_9PSED</name>
<keyword evidence="2" id="KW-1185">Reference proteome</keyword>
<sequence length="200" mass="22496">MNKPDVALIYEEGMPSELYIDFEKALHNPNIRIAIESRPPSGPQACLEWFIFPIVAAYIAKPYFKALFGEMGKDHYLLLKEKLSETAGKVMSQPKIEPVLLGSAGKLSTENPYSLAFSIYAEANDGKKFKLLLPKKSSVENDYNEIVNVFLDFLSEYHAGIKQLDEIGFDSNANPPSGLIFVRVDPITKSIEWLDHRRNG</sequence>
<reference evidence="1 2" key="1">
    <citation type="journal article" date="2022" name="Syst. Appl. Microbiol.">
        <title>Pseudomonas alliivorans sp. nov., a plant-pathogenic bacterium isolated from onion foliage in Georgia, USA.</title>
        <authorList>
            <person name="Zhao M."/>
            <person name="Tyson C."/>
            <person name="Chen H.C."/>
            <person name="Paudel S."/>
            <person name="Gitaitis R."/>
            <person name="Kvitko B."/>
            <person name="Dutta B."/>
        </authorList>
    </citation>
    <scope>NUCLEOTIDE SEQUENCE [LARGE SCALE GENOMIC DNA]</scope>
    <source>
        <strain evidence="1 2">20GA0068</strain>
    </source>
</reference>
<organism evidence="1 2">
    <name type="scientific">Pseudomonas alliivorans</name>
    <dbReference type="NCBI Taxonomy" id="2810613"/>
    <lineage>
        <taxon>Bacteria</taxon>
        <taxon>Pseudomonadati</taxon>
        <taxon>Pseudomonadota</taxon>
        <taxon>Gammaproteobacteria</taxon>
        <taxon>Pseudomonadales</taxon>
        <taxon>Pseudomonadaceae</taxon>
        <taxon>Pseudomonas</taxon>
    </lineage>
</organism>
<dbReference type="Proteomes" id="UP000673197">
    <property type="component" value="Unassembled WGS sequence"/>
</dbReference>
<evidence type="ECO:0000313" key="1">
    <source>
        <dbReference type="EMBL" id="MBP0946598.1"/>
    </source>
</evidence>
<proteinExistence type="predicted"/>
<dbReference type="EMBL" id="JAFFZW010000005">
    <property type="protein sequence ID" value="MBP0946598.1"/>
    <property type="molecule type" value="Genomic_DNA"/>
</dbReference>
<comment type="caution">
    <text evidence="1">The sequence shown here is derived from an EMBL/GenBank/DDBJ whole genome shotgun (WGS) entry which is preliminary data.</text>
</comment>
<protein>
    <submittedName>
        <fullName evidence="1">Uncharacterized protein</fullName>
    </submittedName>
</protein>
<evidence type="ECO:0000313" key="2">
    <source>
        <dbReference type="Proteomes" id="UP000673197"/>
    </source>
</evidence>
<dbReference type="RefSeq" id="WP_210042517.1">
    <property type="nucleotide sequence ID" value="NZ_JAFFZW010000005.1"/>
</dbReference>
<accession>A0ABS4C7G2</accession>